<dbReference type="SUPFAM" id="SSF46785">
    <property type="entry name" value="Winged helix' DNA-binding domain"/>
    <property type="match status" value="2"/>
</dbReference>
<dbReference type="InterPro" id="IPR036390">
    <property type="entry name" value="WH_DNA-bd_sf"/>
</dbReference>
<name>A0ABR3PM29_9PEZI</name>
<evidence type="ECO:0000256" key="4">
    <source>
        <dbReference type="SAM" id="MobiDB-lite"/>
    </source>
</evidence>
<evidence type="ECO:0000256" key="1">
    <source>
        <dbReference type="ARBA" id="ARBA00009674"/>
    </source>
</evidence>
<feature type="region of interest" description="Disordered" evidence="4">
    <location>
        <begin position="45"/>
        <end position="77"/>
    </location>
</feature>
<dbReference type="Gene3D" id="1.10.10.570">
    <property type="entry name" value="Winged helix' DNA-binding domain. Chain C. Domain 1"/>
    <property type="match status" value="1"/>
</dbReference>
<sequence>MDASASPSPSPSILTPTTTASSVLTRPATCTPLASSSSTITISPTTAAAADPPKHDVPNNNNNNNNNNSSNSNSNNAAFTFPAHHSFPPFFTLQPNLTTLSRQLSLWSELITSYCAATQTFTLTLSPGLLTIPASSSTVSNGGGVVVVGAAGRQGEAPNPSTALFTNARINRSMDILGARKVLDHMCSSEDRRAEWIIAPTSTSSSSSASSSSKAKLTEARKSTAYIWFRSAEGWGQEVYSWVVDETGQRGSVLTVYELLNSDATEKEKWRGMDEGMFRRCLDTLVKKGRAQVFDTGDGEGGVGVKFF</sequence>
<feature type="compositionally biased region" description="Low complexity" evidence="4">
    <location>
        <begin position="1"/>
        <end position="22"/>
    </location>
</feature>
<dbReference type="InterPro" id="IPR014041">
    <property type="entry name" value="ESCRT-II_cplx_Vps25-sub_N"/>
</dbReference>
<accession>A0ABR3PM29</accession>
<organism evidence="5 6">
    <name type="scientific">Neodothiora populina</name>
    <dbReference type="NCBI Taxonomy" id="2781224"/>
    <lineage>
        <taxon>Eukaryota</taxon>
        <taxon>Fungi</taxon>
        <taxon>Dikarya</taxon>
        <taxon>Ascomycota</taxon>
        <taxon>Pezizomycotina</taxon>
        <taxon>Dothideomycetes</taxon>
        <taxon>Dothideomycetidae</taxon>
        <taxon>Dothideales</taxon>
        <taxon>Dothioraceae</taxon>
        <taxon>Neodothiora</taxon>
    </lineage>
</organism>
<dbReference type="RefSeq" id="XP_069203088.1">
    <property type="nucleotide sequence ID" value="XM_069345257.1"/>
</dbReference>
<dbReference type="GeneID" id="95979172"/>
<evidence type="ECO:0000313" key="6">
    <source>
        <dbReference type="Proteomes" id="UP001562354"/>
    </source>
</evidence>
<keyword evidence="2" id="KW-0813">Transport</keyword>
<dbReference type="EMBL" id="JBFMKM010000004">
    <property type="protein sequence ID" value="KAL1306816.1"/>
    <property type="molecule type" value="Genomic_DNA"/>
</dbReference>
<dbReference type="InterPro" id="IPR036388">
    <property type="entry name" value="WH-like_DNA-bd_sf"/>
</dbReference>
<keyword evidence="3" id="KW-0653">Protein transport</keyword>
<dbReference type="InterPro" id="IPR008570">
    <property type="entry name" value="ESCRT-II_cplx_Vps25-sub"/>
</dbReference>
<evidence type="ECO:0000256" key="3">
    <source>
        <dbReference type="ARBA" id="ARBA00022927"/>
    </source>
</evidence>
<feature type="compositionally biased region" description="Low complexity" evidence="4">
    <location>
        <begin position="59"/>
        <end position="76"/>
    </location>
</feature>
<dbReference type="Gene3D" id="1.10.10.10">
    <property type="entry name" value="Winged helix-like DNA-binding domain superfamily/Winged helix DNA-binding domain"/>
    <property type="match status" value="1"/>
</dbReference>
<comment type="caution">
    <text evidence="5">The sequence shown here is derived from an EMBL/GenBank/DDBJ whole genome shotgun (WGS) entry which is preliminary data.</text>
</comment>
<reference evidence="5 6" key="1">
    <citation type="submission" date="2024-07" db="EMBL/GenBank/DDBJ databases">
        <title>Draft sequence of the Neodothiora populina.</title>
        <authorList>
            <person name="Drown D.D."/>
            <person name="Schuette U.S."/>
            <person name="Buechlein A.B."/>
            <person name="Rusch D.R."/>
            <person name="Winton L.W."/>
            <person name="Adams G.A."/>
        </authorList>
    </citation>
    <scope>NUCLEOTIDE SEQUENCE [LARGE SCALE GENOMIC DNA]</scope>
    <source>
        <strain evidence="5 6">CPC 39397</strain>
    </source>
</reference>
<dbReference type="Pfam" id="PF05871">
    <property type="entry name" value="ESCRT-II"/>
    <property type="match status" value="1"/>
</dbReference>
<gene>
    <name evidence="5" type="ORF">AAFC00_005473</name>
</gene>
<evidence type="ECO:0000256" key="2">
    <source>
        <dbReference type="ARBA" id="ARBA00022448"/>
    </source>
</evidence>
<evidence type="ECO:0000313" key="5">
    <source>
        <dbReference type="EMBL" id="KAL1306816.1"/>
    </source>
</evidence>
<comment type="similarity">
    <text evidence="1">Belongs to the VPS25 family.</text>
</comment>
<dbReference type="PANTHER" id="PTHR13149">
    <property type="entry name" value="VACUOLAR PROTEIN SORTING-ASSOCIATED PROTEIN VPS25"/>
    <property type="match status" value="1"/>
</dbReference>
<feature type="region of interest" description="Disordered" evidence="4">
    <location>
        <begin position="1"/>
        <end position="26"/>
    </location>
</feature>
<keyword evidence="6" id="KW-1185">Reference proteome</keyword>
<protein>
    <submittedName>
        <fullName evidence="5">Uncharacterized protein</fullName>
    </submittedName>
</protein>
<proteinExistence type="inferred from homology"/>
<dbReference type="Proteomes" id="UP001562354">
    <property type="component" value="Unassembled WGS sequence"/>
</dbReference>
<dbReference type="PANTHER" id="PTHR13149:SF0">
    <property type="entry name" value="VACUOLAR PROTEIN-SORTING-ASSOCIATED PROTEIN 25"/>
    <property type="match status" value="1"/>
</dbReference>